<accession>A0A6M3JJN8</accession>
<name>A0A6M3JJN8_9ZZZZ</name>
<reference evidence="2" key="1">
    <citation type="submission" date="2020-03" db="EMBL/GenBank/DDBJ databases">
        <title>The deep terrestrial virosphere.</title>
        <authorList>
            <person name="Holmfeldt K."/>
            <person name="Nilsson E."/>
            <person name="Simone D."/>
            <person name="Lopez-Fernandez M."/>
            <person name="Wu X."/>
            <person name="de Brujin I."/>
            <person name="Lundin D."/>
            <person name="Andersson A."/>
            <person name="Bertilsson S."/>
            <person name="Dopson M."/>
        </authorList>
    </citation>
    <scope>NUCLEOTIDE SEQUENCE</scope>
    <source>
        <strain evidence="2">MM415A05162</strain>
    </source>
</reference>
<organism evidence="2">
    <name type="scientific">viral metagenome</name>
    <dbReference type="NCBI Taxonomy" id="1070528"/>
    <lineage>
        <taxon>unclassified sequences</taxon>
        <taxon>metagenomes</taxon>
        <taxon>organismal metagenomes</taxon>
    </lineage>
</organism>
<feature type="region of interest" description="Disordered" evidence="1">
    <location>
        <begin position="257"/>
        <end position="305"/>
    </location>
</feature>
<protein>
    <submittedName>
        <fullName evidence="2">Putative DNA recombination protein</fullName>
    </submittedName>
</protein>
<evidence type="ECO:0000313" key="2">
    <source>
        <dbReference type="EMBL" id="QJA69057.1"/>
    </source>
</evidence>
<sequence length="374" mass="41937">MITEADISHEDMKKLINEGHTCGVCKGGLSVAWGGAHGYEGYILRCATDINHNTINRHDMKREKHIAQIKEVTGMDTTALMKMDEKAMIERISMAKFPQDLTVPEKKMLAQVAISYGFDPLMGEVMVYQGRPFVSIDGRYRMAQETNKLDGVESRPATKEEKETWQIPEGDYFFRAEVRVKGASNPFVGWGRVRKQETTGGKGFKPVETNPQRMAEKRAEAQALRKAFHIPLPSAEDIVSDEYVKVETEQAWESVKRVDESTSEVIEGEVVEQEPAVTPPQSKSRAVEGPPEGKAQEPAGEPDETDKIIMELSEKIDYLVEKKQSAWYPKNLNAYLKSLTKREAPDWKSQIKYLSEAQVADLIGKVSEAVELAG</sequence>
<proteinExistence type="predicted"/>
<dbReference type="InterPro" id="IPR018330">
    <property type="entry name" value="RecT_fam"/>
</dbReference>
<gene>
    <name evidence="2" type="ORF">MM415A05162_0009</name>
</gene>
<dbReference type="Pfam" id="PF03837">
    <property type="entry name" value="RecT"/>
    <property type="match status" value="1"/>
</dbReference>
<dbReference type="AlphaFoldDB" id="A0A6M3JJN8"/>
<evidence type="ECO:0000256" key="1">
    <source>
        <dbReference type="SAM" id="MobiDB-lite"/>
    </source>
</evidence>
<dbReference type="GO" id="GO:0003677">
    <property type="term" value="F:DNA binding"/>
    <property type="evidence" value="ECO:0007669"/>
    <property type="project" value="InterPro"/>
</dbReference>
<dbReference type="EMBL" id="MT141673">
    <property type="protein sequence ID" value="QJA69057.1"/>
    <property type="molecule type" value="Genomic_DNA"/>
</dbReference>
<dbReference type="GO" id="GO:0006259">
    <property type="term" value="P:DNA metabolic process"/>
    <property type="evidence" value="ECO:0007669"/>
    <property type="project" value="InterPro"/>
</dbReference>